<dbReference type="GO" id="GO:0034399">
    <property type="term" value="C:nuclear periphery"/>
    <property type="evidence" value="ECO:0007669"/>
    <property type="project" value="TreeGrafter"/>
</dbReference>
<dbReference type="Proteomes" id="UP000789342">
    <property type="component" value="Unassembled WGS sequence"/>
</dbReference>
<evidence type="ECO:0000256" key="5">
    <source>
        <dbReference type="ARBA" id="ARBA00023306"/>
    </source>
</evidence>
<sequence length="515" mass="59204">PISLSHHVKAKNITIVQSSVTPDLSLITLLIRANNGHTSSTVNTPLTDRLLVVTFNTGLLYTRKFEIRILSQRYTAIKHLTDYIYNGVKMVEAEYQTIKLTTNKFIDIFQEVLDNHTISNLSMDLIWIGRKEAKTTLSAEYARLLATGRPSRILAEYMEGRITKRGLKDWENKGRKAFEQIRDYVHHYVRAGCERLLLELNALVGYSKWPQKFQELGLLESFVHSCVIVTGCLISRLEKLLNVVDNEYTNFIEFQQWIQFEFDSVALLEQNGIPEVPPRIDIHKVAAYLKNSLNKESSGDLEEFFGTSETFPLMSLPNFEFPLAPPTQYRPFTEKTPAYPYDYHIVNKLSNYPQTLWTFVNVLTTRCNALSSLTADNVAKSVVAYEYVDIVDGLISGSMDDHRTQGLGQESEEVKYRNVFLSDVKIVIENSITVEYITFYISNTTKYDFLPTLWVLRFPLDTAKKKTYAKSFRNSPGFRPVEIAGIQLVNNEHPEEHLSIKDLKFFDDERLDMII</sequence>
<dbReference type="GO" id="GO:0005680">
    <property type="term" value="C:anaphase-promoting complex"/>
    <property type="evidence" value="ECO:0007669"/>
    <property type="project" value="InterPro"/>
</dbReference>
<evidence type="ECO:0000313" key="8">
    <source>
        <dbReference type="Proteomes" id="UP000789342"/>
    </source>
</evidence>
<reference evidence="7" key="1">
    <citation type="submission" date="2021-06" db="EMBL/GenBank/DDBJ databases">
        <authorList>
            <person name="Kallberg Y."/>
            <person name="Tangrot J."/>
            <person name="Rosling A."/>
        </authorList>
    </citation>
    <scope>NUCLEOTIDE SEQUENCE</scope>
    <source>
        <strain evidence="7">CL551</strain>
    </source>
</reference>
<keyword evidence="2" id="KW-0132">Cell division</keyword>
<feature type="non-terminal residue" evidence="7">
    <location>
        <position position="515"/>
    </location>
</feature>
<evidence type="ECO:0000256" key="4">
    <source>
        <dbReference type="ARBA" id="ARBA00022786"/>
    </source>
</evidence>
<dbReference type="GO" id="GO:0031145">
    <property type="term" value="P:anaphase-promoting complex-dependent catabolic process"/>
    <property type="evidence" value="ECO:0007669"/>
    <property type="project" value="InterPro"/>
</dbReference>
<dbReference type="InterPro" id="IPR024789">
    <property type="entry name" value="APC4"/>
</dbReference>
<dbReference type="GO" id="GO:0051301">
    <property type="term" value="P:cell division"/>
    <property type="evidence" value="ECO:0007669"/>
    <property type="project" value="UniProtKB-KW"/>
</dbReference>
<keyword evidence="5" id="KW-0131">Cell cycle</keyword>
<keyword evidence="4" id="KW-0833">Ubl conjugation pathway</keyword>
<comment type="caution">
    <text evidence="7">The sequence shown here is derived from an EMBL/GenBank/DDBJ whole genome shotgun (WGS) entry which is preliminary data.</text>
</comment>
<dbReference type="PANTHER" id="PTHR13260">
    <property type="entry name" value="ANAPHASE PROMOTING COMPLEX SUBUNIT 4 APC4"/>
    <property type="match status" value="1"/>
</dbReference>
<protein>
    <recommendedName>
        <fullName evidence="1">Anaphase-promoting complex subunit 4</fullName>
    </recommendedName>
</protein>
<proteinExistence type="predicted"/>
<evidence type="ECO:0000313" key="7">
    <source>
        <dbReference type="EMBL" id="CAG8735440.1"/>
    </source>
</evidence>
<feature type="non-terminal residue" evidence="7">
    <location>
        <position position="1"/>
    </location>
</feature>
<dbReference type="PANTHER" id="PTHR13260:SF0">
    <property type="entry name" value="ANAPHASE-PROMOTING COMPLEX SUBUNIT 4"/>
    <property type="match status" value="1"/>
</dbReference>
<evidence type="ECO:0000259" key="6">
    <source>
        <dbReference type="Pfam" id="PF12896"/>
    </source>
</evidence>
<evidence type="ECO:0000256" key="2">
    <source>
        <dbReference type="ARBA" id="ARBA00022618"/>
    </source>
</evidence>
<name>A0A9N9IFY3_9GLOM</name>
<dbReference type="Pfam" id="PF12896">
    <property type="entry name" value="ANAPC4"/>
    <property type="match status" value="1"/>
</dbReference>
<dbReference type="InterPro" id="IPR024790">
    <property type="entry name" value="APC4_long_dom"/>
</dbReference>
<evidence type="ECO:0000256" key="3">
    <source>
        <dbReference type="ARBA" id="ARBA00022776"/>
    </source>
</evidence>
<organism evidence="7 8">
    <name type="scientific">Acaulospora morrowiae</name>
    <dbReference type="NCBI Taxonomy" id="94023"/>
    <lineage>
        <taxon>Eukaryota</taxon>
        <taxon>Fungi</taxon>
        <taxon>Fungi incertae sedis</taxon>
        <taxon>Mucoromycota</taxon>
        <taxon>Glomeromycotina</taxon>
        <taxon>Glomeromycetes</taxon>
        <taxon>Diversisporales</taxon>
        <taxon>Acaulosporaceae</taxon>
        <taxon>Acaulospora</taxon>
    </lineage>
</organism>
<dbReference type="OrthoDB" id="2110451at2759"/>
<dbReference type="GO" id="GO:0070979">
    <property type="term" value="P:protein K11-linked ubiquitination"/>
    <property type="evidence" value="ECO:0007669"/>
    <property type="project" value="TreeGrafter"/>
</dbReference>
<dbReference type="AlphaFoldDB" id="A0A9N9IFY3"/>
<keyword evidence="8" id="KW-1185">Reference proteome</keyword>
<keyword evidence="3" id="KW-0498">Mitosis</keyword>
<dbReference type="EMBL" id="CAJVPV010027997">
    <property type="protein sequence ID" value="CAG8735440.1"/>
    <property type="molecule type" value="Genomic_DNA"/>
</dbReference>
<feature type="domain" description="Anaphase-promoting complex subunit 4 long" evidence="6">
    <location>
        <begin position="52"/>
        <end position="265"/>
    </location>
</feature>
<gene>
    <name evidence="7" type="ORF">AMORRO_LOCUS14339</name>
</gene>
<evidence type="ECO:0000256" key="1">
    <source>
        <dbReference type="ARBA" id="ARBA00016067"/>
    </source>
</evidence>
<accession>A0A9N9IFY3</accession>